<keyword evidence="2" id="KW-1185">Reference proteome</keyword>
<feature type="transmembrane region" description="Helical" evidence="1">
    <location>
        <begin position="20"/>
        <end position="37"/>
    </location>
</feature>
<reference evidence="2" key="1">
    <citation type="submission" date="2025-05" db="UniProtKB">
        <authorList>
            <consortium name="RefSeq"/>
        </authorList>
    </citation>
    <scope>NUCLEOTIDE SEQUENCE [LARGE SCALE GENOMIC DNA]</scope>
    <source>
        <strain evidence="2">14028-0561.14</strain>
    </source>
</reference>
<organism evidence="2 3">
    <name type="scientific">Drosophila kikkawai</name>
    <name type="common">Fruit fly</name>
    <dbReference type="NCBI Taxonomy" id="30033"/>
    <lineage>
        <taxon>Eukaryota</taxon>
        <taxon>Metazoa</taxon>
        <taxon>Ecdysozoa</taxon>
        <taxon>Arthropoda</taxon>
        <taxon>Hexapoda</taxon>
        <taxon>Insecta</taxon>
        <taxon>Pterygota</taxon>
        <taxon>Neoptera</taxon>
        <taxon>Endopterygota</taxon>
        <taxon>Diptera</taxon>
        <taxon>Brachycera</taxon>
        <taxon>Muscomorpha</taxon>
        <taxon>Ephydroidea</taxon>
        <taxon>Drosophilidae</taxon>
        <taxon>Drosophila</taxon>
        <taxon>Sophophora</taxon>
    </lineage>
</organism>
<evidence type="ECO:0000313" key="2">
    <source>
        <dbReference type="Proteomes" id="UP001652661"/>
    </source>
</evidence>
<accession>A0A6P4I9H4</accession>
<dbReference type="Proteomes" id="UP001652661">
    <property type="component" value="Chromosome 2L"/>
</dbReference>
<keyword evidence="1" id="KW-0812">Transmembrane</keyword>
<dbReference type="GeneID" id="108072539"/>
<dbReference type="AlphaFoldDB" id="A0A6P4I9H4"/>
<keyword evidence="1" id="KW-1133">Transmembrane helix</keyword>
<dbReference type="InterPro" id="IPR009125">
    <property type="entry name" value="ATPMK"/>
</dbReference>
<dbReference type="RefSeq" id="XP_017019203.1">
    <property type="nucleotide sequence ID" value="XM_017163714.3"/>
</dbReference>
<proteinExistence type="predicted"/>
<reference evidence="3" key="2">
    <citation type="submission" date="2025-08" db="UniProtKB">
        <authorList>
            <consortium name="RefSeq"/>
        </authorList>
    </citation>
    <scope>IDENTIFICATION</scope>
    <source>
        <strain evidence="3">14028-0561.14</strain>
        <tissue evidence="3">Whole fly</tissue>
    </source>
</reference>
<dbReference type="Pfam" id="PF14960">
    <property type="entry name" value="ATP_synth_reg"/>
    <property type="match status" value="1"/>
</dbReference>
<evidence type="ECO:0000313" key="3">
    <source>
        <dbReference type="RefSeq" id="XP_017019203.1"/>
    </source>
</evidence>
<protein>
    <submittedName>
        <fullName evidence="3">ATP synthase membrane subunit K, mitochondrial</fullName>
    </submittedName>
</protein>
<dbReference type="OrthoDB" id="9435504at2759"/>
<evidence type="ECO:0000256" key="1">
    <source>
        <dbReference type="SAM" id="Phobius"/>
    </source>
</evidence>
<keyword evidence="1" id="KW-0472">Membrane</keyword>
<dbReference type="GO" id="GO:0005840">
    <property type="term" value="C:ribosome"/>
    <property type="evidence" value="ECO:0007669"/>
    <property type="project" value="UniProtKB-KW"/>
</dbReference>
<gene>
    <name evidence="3" type="primary">LOC108072539</name>
</gene>
<sequence>MPENFKFTDAFNSQTVRGRANVAKATWLSVGLIYLLVKMQRNKSKRLDAKLYCKGCQQVLPG</sequence>
<name>A0A6P4I9H4_DROKI</name>